<feature type="region of interest" description="Disordered" evidence="1">
    <location>
        <begin position="113"/>
        <end position="134"/>
    </location>
</feature>
<dbReference type="GO" id="GO:0005759">
    <property type="term" value="C:mitochondrial matrix"/>
    <property type="evidence" value="ECO:0007669"/>
    <property type="project" value="TreeGrafter"/>
</dbReference>
<dbReference type="Pfam" id="PF00849">
    <property type="entry name" value="PseudoU_synth_2"/>
    <property type="match status" value="1"/>
</dbReference>
<dbReference type="Gene3D" id="3.30.2350.10">
    <property type="entry name" value="Pseudouridine synthase"/>
    <property type="match status" value="1"/>
</dbReference>
<organism evidence="4 5">
    <name type="scientific">Polarella glacialis</name>
    <name type="common">Dinoflagellate</name>
    <dbReference type="NCBI Taxonomy" id="89957"/>
    <lineage>
        <taxon>Eukaryota</taxon>
        <taxon>Sar</taxon>
        <taxon>Alveolata</taxon>
        <taxon>Dinophyceae</taxon>
        <taxon>Suessiales</taxon>
        <taxon>Suessiaceae</taxon>
        <taxon>Polarella</taxon>
    </lineage>
</organism>
<feature type="region of interest" description="Disordered" evidence="1">
    <location>
        <begin position="297"/>
        <end position="316"/>
    </location>
</feature>
<dbReference type="SUPFAM" id="SSF55120">
    <property type="entry name" value="Pseudouridine synthase"/>
    <property type="match status" value="1"/>
</dbReference>
<proteinExistence type="predicted"/>
<dbReference type="GO" id="GO:0001522">
    <property type="term" value="P:pseudouridine synthesis"/>
    <property type="evidence" value="ECO:0007669"/>
    <property type="project" value="InterPro"/>
</dbReference>
<dbReference type="InterPro" id="IPR058917">
    <property type="entry name" value="RESC6_dom"/>
</dbReference>
<comment type="caution">
    <text evidence="4">The sequence shown here is derived from an EMBL/GenBank/DDBJ whole genome shotgun (WGS) entry which is preliminary data.</text>
</comment>
<dbReference type="Pfam" id="PF26188">
    <property type="entry name" value="RESC6"/>
    <property type="match status" value="1"/>
</dbReference>
<feature type="region of interest" description="Disordered" evidence="1">
    <location>
        <begin position="529"/>
        <end position="551"/>
    </location>
</feature>
<dbReference type="GO" id="GO:0035770">
    <property type="term" value="C:ribonucleoprotein granule"/>
    <property type="evidence" value="ECO:0007669"/>
    <property type="project" value="TreeGrafter"/>
</dbReference>
<name>A0A813J6W5_POLGL</name>
<gene>
    <name evidence="4" type="ORF">PGLA2088_LOCUS16872</name>
</gene>
<feature type="domain" description="RNA-editing substrate-binding complex 6 protein" evidence="3">
    <location>
        <begin position="600"/>
        <end position="856"/>
    </location>
</feature>
<dbReference type="InterPro" id="IPR050870">
    <property type="entry name" value="FAST_kinase"/>
</dbReference>
<dbReference type="GO" id="GO:0009982">
    <property type="term" value="F:pseudouridine synthase activity"/>
    <property type="evidence" value="ECO:0007669"/>
    <property type="project" value="InterPro"/>
</dbReference>
<dbReference type="PANTHER" id="PTHR21228">
    <property type="entry name" value="FAST LEU-RICH DOMAIN-CONTAINING"/>
    <property type="match status" value="1"/>
</dbReference>
<evidence type="ECO:0000313" key="4">
    <source>
        <dbReference type="EMBL" id="CAE8668292.1"/>
    </source>
</evidence>
<protein>
    <recommendedName>
        <fullName evidence="6">Pseudouridine synthase RsuA/RluA-like domain-containing protein</fullName>
    </recommendedName>
</protein>
<dbReference type="Proteomes" id="UP000626109">
    <property type="component" value="Unassembled WGS sequence"/>
</dbReference>
<reference evidence="4" key="1">
    <citation type="submission" date="2021-02" db="EMBL/GenBank/DDBJ databases">
        <authorList>
            <person name="Dougan E. K."/>
            <person name="Rhodes N."/>
            <person name="Thang M."/>
            <person name="Chan C."/>
        </authorList>
    </citation>
    <scope>NUCLEOTIDE SEQUENCE</scope>
</reference>
<sequence length="1305" mass="141033">MQGQRDICANWVGRHSCLFWLPGVMGPSISHLAFCSCLSDDFGQWAGSEGWHRAGAVGRDRAVSSRAVPGSSCCQEHHSNIWGIGRQSEHARVPAAALAAVVAQACSGRPVARRRRLDTGSRQQGARRGGEQGHKHVDAIEILESLSCKDAAGNLTAEEAVRCFCGLGRSGQSLKPELLRGPAMNALLKLLIGMAGGEGQLKTGDLSRLLQGCVYLIGRCPETGALRKACALALAMRAQSASARDLAVGIWSLAKTGFADPVLLKSMAGELAGKLGDLDEVGLSMFAWALASYNSNNNNNNNNKNNTNNNNNNNNNVAGDVVAALAKRSAFLAAEGQLQPQSLASVAWALAKIGAREGNNNNISNNNNKKIGAREASGAVGPQVSTSAKKPPSLDLRSEALPGRVSSVAAFFRVAARVAAQKAPDFAPQGIANLAWALASHAAANGTLREASEEEQRLLAAFELAASPRLRDFKPQELSNLAWAFSKLKSPSKLFFQSILKEAVCRLDDFEPQQLSNLAWALAASSVDHSPTDAKTSRQKKTSLAPGSSSLTGIATTSDTIDVISDDDDTRMRDIISKHIYPQELLLALVRKVIVKIATFTPQGLANIAWAFATLGESQPELFHVICQQSLQLLDDFKPQEMANLAWACATMDFRDAELSWALARAATQKIDLFKPQELSSLTWFFATSGVCNLAFLRAVAKSALPRLGSFSPHELSNLAWSFAKLGDWAGDAAVHDLFDGIAIASEEQMKTFSHQDCSNLVWAFATVSVKPPTSLLDVLAARSSLVIDSCSPQSLANIAWAFATLALPCDALLLRVSAASLHKLGAFKAQEMSNLAWAFATLGVEDRRLFAALSSELSKRKLSEFRPQELSNLVWSFATLGEQDDLLFSAVCKAAVFQKRLCDFAPQNLANTAWAFATVGHAAPELFAAIAEQSLRQIGAFEAKGLLSLMWAFSRVGVVHLELFKEIELALVADLGRGLDSQSPSLPRDNLRHAHLPSATLAVQGSQGQLQALHGDPRVVLDLSDRLVVEKPAGWEVDSQKSADAEDGAVPARKLSSFLQALLPPLRWPIVLDADRGRGMVHRIDVPCSGLVLCAKTYEAFYDLKMQLNSGGISRDYVVLVHGWLNQSRQEVNAPLHWTTQSWVRTCIRRAGKPSLSHLKVLAHAGRRDGKAFSLVAVRIDTGRRHQIRAHTAHIGHPVVCDGKYSCPPELESDSGWCMRNFLHRYRLGFLDAAGEQREACAPLPSDLEHALSQLLPRSCCSASAAQLTTWGRVNAEGTRPLPWTDWERLSRKRDSAETVARSS</sequence>
<feature type="region of interest" description="Disordered" evidence="1">
    <location>
        <begin position="375"/>
        <end position="395"/>
    </location>
</feature>
<evidence type="ECO:0000256" key="1">
    <source>
        <dbReference type="SAM" id="MobiDB-lite"/>
    </source>
</evidence>
<evidence type="ECO:0008006" key="6">
    <source>
        <dbReference type="Google" id="ProtNLM"/>
    </source>
</evidence>
<dbReference type="GO" id="GO:0044528">
    <property type="term" value="P:regulation of mitochondrial mRNA stability"/>
    <property type="evidence" value="ECO:0007669"/>
    <property type="project" value="TreeGrafter"/>
</dbReference>
<feature type="domain" description="Pseudouridine synthase RsuA/RluA-like" evidence="2">
    <location>
        <begin position="1028"/>
        <end position="1195"/>
    </location>
</feature>
<dbReference type="GO" id="GO:0000963">
    <property type="term" value="P:mitochondrial RNA processing"/>
    <property type="evidence" value="ECO:0007669"/>
    <property type="project" value="TreeGrafter"/>
</dbReference>
<dbReference type="GO" id="GO:0003723">
    <property type="term" value="F:RNA binding"/>
    <property type="evidence" value="ECO:0007669"/>
    <property type="project" value="InterPro"/>
</dbReference>
<dbReference type="PANTHER" id="PTHR21228:SF40">
    <property type="entry name" value="LD45607P"/>
    <property type="match status" value="1"/>
</dbReference>
<evidence type="ECO:0000259" key="3">
    <source>
        <dbReference type="Pfam" id="PF26188"/>
    </source>
</evidence>
<dbReference type="InterPro" id="IPR006145">
    <property type="entry name" value="PsdUridine_synth_RsuA/RluA"/>
</dbReference>
<dbReference type="EMBL" id="CAJNNW010021653">
    <property type="protein sequence ID" value="CAE8668292.1"/>
    <property type="molecule type" value="Genomic_DNA"/>
</dbReference>
<evidence type="ECO:0000313" key="5">
    <source>
        <dbReference type="Proteomes" id="UP000626109"/>
    </source>
</evidence>
<dbReference type="InterPro" id="IPR020103">
    <property type="entry name" value="PsdUridine_synth_cat_dom_sf"/>
</dbReference>
<evidence type="ECO:0000259" key="2">
    <source>
        <dbReference type="Pfam" id="PF00849"/>
    </source>
</evidence>
<dbReference type="CDD" id="cd02869">
    <property type="entry name" value="PseudoU_synth_RluA_like"/>
    <property type="match status" value="1"/>
</dbReference>
<accession>A0A813J6W5</accession>